<feature type="compositionally biased region" description="Basic and acidic residues" evidence="1">
    <location>
        <begin position="1"/>
        <end position="14"/>
    </location>
</feature>
<dbReference type="AlphaFoldDB" id="A0A101S8I4"/>
<evidence type="ECO:0000313" key="2">
    <source>
        <dbReference type="EMBL" id="KUN69062.1"/>
    </source>
</evidence>
<reference evidence="2 3" key="1">
    <citation type="submission" date="2015-10" db="EMBL/GenBank/DDBJ databases">
        <title>Draft genome sequence of Streptomyces canus DSM 40017, type strain for the species Streptomyces canus.</title>
        <authorList>
            <person name="Ruckert C."/>
            <person name="Winkler A."/>
            <person name="Kalinowski J."/>
            <person name="Kampfer P."/>
            <person name="Glaeser S."/>
        </authorList>
    </citation>
    <scope>NUCLEOTIDE SEQUENCE [LARGE SCALE GENOMIC DNA]</scope>
    <source>
        <strain evidence="2 3">DSM 40017</strain>
    </source>
</reference>
<dbReference type="STRING" id="58343.AQJ46_21175"/>
<gene>
    <name evidence="2" type="ORF">AQJ46_21175</name>
</gene>
<organism evidence="2 3">
    <name type="scientific">Streptomyces canus</name>
    <dbReference type="NCBI Taxonomy" id="58343"/>
    <lineage>
        <taxon>Bacteria</taxon>
        <taxon>Bacillati</taxon>
        <taxon>Actinomycetota</taxon>
        <taxon>Actinomycetes</taxon>
        <taxon>Kitasatosporales</taxon>
        <taxon>Streptomycetaceae</taxon>
        <taxon>Streptomyces</taxon>
        <taxon>Streptomyces aurantiacus group</taxon>
    </lineage>
</organism>
<proteinExistence type="predicted"/>
<protein>
    <submittedName>
        <fullName evidence="2">Malonyl CoA-ACP transacylase</fullName>
    </submittedName>
</protein>
<comment type="caution">
    <text evidence="2">The sequence shown here is derived from an EMBL/GenBank/DDBJ whole genome shotgun (WGS) entry which is preliminary data.</text>
</comment>
<dbReference type="EMBL" id="LMWU01000019">
    <property type="protein sequence ID" value="KUN69062.1"/>
    <property type="molecule type" value="Genomic_DNA"/>
</dbReference>
<dbReference type="RefSeq" id="WP_059207094.1">
    <property type="nucleotide sequence ID" value="NZ_KQ948661.1"/>
</dbReference>
<name>A0A101S8I4_9ACTN</name>
<sequence>MERPRGLHQGDRPGGDPVTPEHAALIDGEPLPTERVNAFLAAPHRGAGNGATSHNGPAPARRQTEAPSAARQRRRWATQVVVTDELARRACADRGLKVPEEVSPASVLAVAETDVADLGSIVAAALAHSPAARTLLAALESEQTVPETAVRDYYARNHDRFLTPEALRRGVTPFDGVAPEDLLPYDEVREGISRELRKAAGRKAFFGWLDQARAGVTYTHGHEHPGDPSHPDHEHRH</sequence>
<evidence type="ECO:0000313" key="3">
    <source>
        <dbReference type="Proteomes" id="UP000053669"/>
    </source>
</evidence>
<feature type="compositionally biased region" description="Basic and acidic residues" evidence="1">
    <location>
        <begin position="220"/>
        <end position="237"/>
    </location>
</feature>
<feature type="region of interest" description="Disordered" evidence="1">
    <location>
        <begin position="1"/>
        <end position="75"/>
    </location>
</feature>
<accession>A0A101S8I4</accession>
<dbReference type="Proteomes" id="UP000053669">
    <property type="component" value="Unassembled WGS sequence"/>
</dbReference>
<feature type="region of interest" description="Disordered" evidence="1">
    <location>
        <begin position="218"/>
        <end position="237"/>
    </location>
</feature>
<evidence type="ECO:0000256" key="1">
    <source>
        <dbReference type="SAM" id="MobiDB-lite"/>
    </source>
</evidence>